<dbReference type="InterPro" id="IPR013783">
    <property type="entry name" value="Ig-like_fold"/>
</dbReference>
<accession>A0A6J0SWT7</accession>
<evidence type="ECO:0000256" key="9">
    <source>
        <dbReference type="SAM" id="Phobius"/>
    </source>
</evidence>
<evidence type="ECO:0000256" key="8">
    <source>
        <dbReference type="SAM" id="MobiDB-lite"/>
    </source>
</evidence>
<evidence type="ECO:0000256" key="5">
    <source>
        <dbReference type="ARBA" id="ARBA00023136"/>
    </source>
</evidence>
<dbReference type="CDD" id="cd00063">
    <property type="entry name" value="FN3"/>
    <property type="match status" value="1"/>
</dbReference>
<evidence type="ECO:0000256" key="3">
    <source>
        <dbReference type="ARBA" id="ARBA00022729"/>
    </source>
</evidence>
<dbReference type="PANTHER" id="PTHR23037:SF46">
    <property type="entry name" value="INTERLEUKIN 5 RECEPTOR SUBUNIT ALPHA"/>
    <property type="match status" value="1"/>
</dbReference>
<dbReference type="Gene3D" id="2.60.40.10">
    <property type="entry name" value="Immunoglobulins"/>
    <property type="match status" value="2"/>
</dbReference>
<evidence type="ECO:0000313" key="11">
    <source>
        <dbReference type="Proteomes" id="UP001652642"/>
    </source>
</evidence>
<comment type="subcellular location">
    <subcellularLocation>
        <location evidence="1">Membrane</location>
        <topology evidence="1">Single-pass type I membrane protein</topology>
    </subcellularLocation>
</comment>
<dbReference type="InterPro" id="IPR036116">
    <property type="entry name" value="FN3_sf"/>
</dbReference>
<dbReference type="Pfam" id="PF00041">
    <property type="entry name" value="fn3"/>
    <property type="match status" value="1"/>
</dbReference>
<evidence type="ECO:0000259" key="10">
    <source>
        <dbReference type="PROSITE" id="PS50853"/>
    </source>
</evidence>
<dbReference type="PANTHER" id="PTHR23037">
    <property type="entry name" value="CYTOKINE RECEPTOR"/>
    <property type="match status" value="1"/>
</dbReference>
<feature type="domain" description="Fibronectin type-III" evidence="10">
    <location>
        <begin position="219"/>
        <end position="321"/>
    </location>
</feature>
<name>A0A6J0SWT7_9SAUR</name>
<keyword evidence="3" id="KW-0732">Signal</keyword>
<keyword evidence="4 9" id="KW-1133">Transmembrane helix</keyword>
<evidence type="ECO:0000256" key="4">
    <source>
        <dbReference type="ARBA" id="ARBA00022989"/>
    </source>
</evidence>
<proteinExistence type="predicted"/>
<evidence type="ECO:0000256" key="2">
    <source>
        <dbReference type="ARBA" id="ARBA00022692"/>
    </source>
</evidence>
<feature type="region of interest" description="Disordered" evidence="8">
    <location>
        <begin position="485"/>
        <end position="542"/>
    </location>
</feature>
<keyword evidence="7" id="KW-0325">Glycoprotein</keyword>
<feature type="compositionally biased region" description="Basic and acidic residues" evidence="8">
    <location>
        <begin position="485"/>
        <end position="511"/>
    </location>
</feature>
<evidence type="ECO:0000256" key="7">
    <source>
        <dbReference type="ARBA" id="ARBA00023180"/>
    </source>
</evidence>
<evidence type="ECO:0000256" key="1">
    <source>
        <dbReference type="ARBA" id="ARBA00004479"/>
    </source>
</evidence>
<sequence>MANPALVRCVFKDRASVSTYSQLEPGLTGSGQLCVVLVSLLTPACPTSVMSSYPACGITRTAFLVSDVCSEISGNGTFRHGNPKVKAAEFRGMALRLLLFTLALVSTSHSFPTSSAPPGRPQIIKCRSPEMETFSCFWSIGDLPHFTAPEAIRLLYSKRQSEWEEWKECPDYITAGENSCYFNTTYTSVWVPYCIKLVDRNQTYDETCFRVEDMVIPDPPVGLNWTVLNTSPIGMFTDIQVTWKPPPSADVQNGWITLHYQLQYKDVNETKWKVLEPKRATTVPVYALKTCRDYEIRVRAQGVPEIYGEFSEVLYVSFGSAGLVPCEEEFQIPWPLVMAFGILGLMVMLSLVLFSKQQKLKILILPPVPVPKIKGIDPDLLKKGKLDEVNSILASHGSYMPQLYGNDSWVEFIELDIDEAEARTEGSDTDRLLGDDRLKSQGCLAVRDDDSGRASCCEPDIPETDFSVSDTCDGTSDIEQSKKANDKDLMCLDQKDNEKPTSSLEDTHRLPENPAKGKQPKARHAAMDNTETTNQPIQSQLSNQSSVVNIDFYTQVSDITPGGSVVLSPGKKIKMRKAQNESQKEPAAQCQPSFAMDSAYFCELDVKNCVTVIPPKEAEPEVQDQSISEDAYFATESLTPSAVNPATAVAEKEELESSETPVADYTSIHVVQSPEGLVLSATALPVPDKEFNASCGYVSTDQLNKILP</sequence>
<evidence type="ECO:0000313" key="12">
    <source>
        <dbReference type="RefSeq" id="XP_020639290.2"/>
    </source>
</evidence>
<dbReference type="Proteomes" id="UP001652642">
    <property type="component" value="Chromosome 2"/>
</dbReference>
<dbReference type="SUPFAM" id="SSF49265">
    <property type="entry name" value="Fibronectin type III"/>
    <property type="match status" value="2"/>
</dbReference>
<reference evidence="12" key="2">
    <citation type="submission" date="2025-08" db="UniProtKB">
        <authorList>
            <consortium name="RefSeq"/>
        </authorList>
    </citation>
    <scope>IDENTIFICATION</scope>
</reference>
<gene>
    <name evidence="12" type="primary">GHR</name>
</gene>
<dbReference type="GeneID" id="110073909"/>
<protein>
    <submittedName>
        <fullName evidence="12">Growth hormone receptor isoform X1</fullName>
    </submittedName>
</protein>
<organism evidence="11 12">
    <name type="scientific">Pogona vitticeps</name>
    <name type="common">central bearded dragon</name>
    <dbReference type="NCBI Taxonomy" id="103695"/>
    <lineage>
        <taxon>Eukaryota</taxon>
        <taxon>Metazoa</taxon>
        <taxon>Chordata</taxon>
        <taxon>Craniata</taxon>
        <taxon>Vertebrata</taxon>
        <taxon>Euteleostomi</taxon>
        <taxon>Lepidosauria</taxon>
        <taxon>Squamata</taxon>
        <taxon>Bifurcata</taxon>
        <taxon>Unidentata</taxon>
        <taxon>Episquamata</taxon>
        <taxon>Toxicofera</taxon>
        <taxon>Iguania</taxon>
        <taxon>Acrodonta</taxon>
        <taxon>Agamidae</taxon>
        <taxon>Amphibolurinae</taxon>
        <taxon>Pogona</taxon>
    </lineage>
</organism>
<keyword evidence="2 9" id="KW-0812">Transmembrane</keyword>
<keyword evidence="5 9" id="KW-0472">Membrane</keyword>
<dbReference type="Pfam" id="PF12772">
    <property type="entry name" value="GHBP"/>
    <property type="match status" value="1"/>
</dbReference>
<keyword evidence="11" id="KW-1185">Reference proteome</keyword>
<dbReference type="PROSITE" id="PS50853">
    <property type="entry name" value="FN3"/>
    <property type="match status" value="1"/>
</dbReference>
<dbReference type="Pfam" id="PF09067">
    <property type="entry name" value="EpoR_lig-bind"/>
    <property type="match status" value="1"/>
</dbReference>
<dbReference type="OrthoDB" id="9890215at2759"/>
<keyword evidence="6 12" id="KW-0675">Receptor</keyword>
<dbReference type="RefSeq" id="XP_020639290.2">
    <property type="nucleotide sequence ID" value="XM_020783631.2"/>
</dbReference>
<dbReference type="InterPro" id="IPR025871">
    <property type="entry name" value="GHBP"/>
</dbReference>
<reference evidence="11" key="1">
    <citation type="submission" date="2025-05" db="UniProtKB">
        <authorList>
            <consortium name="RefSeq"/>
        </authorList>
    </citation>
    <scope>NUCLEOTIDE SEQUENCE [LARGE SCALE GENOMIC DNA]</scope>
</reference>
<dbReference type="InterPro" id="IPR003961">
    <property type="entry name" value="FN3_dom"/>
</dbReference>
<feature type="transmembrane region" description="Helical" evidence="9">
    <location>
        <begin position="332"/>
        <end position="354"/>
    </location>
</feature>
<evidence type="ECO:0000256" key="6">
    <source>
        <dbReference type="ARBA" id="ARBA00023170"/>
    </source>
</evidence>
<dbReference type="InterPro" id="IPR015152">
    <property type="entry name" value="Growth/epo_recpt_lig-bind"/>
</dbReference>